<dbReference type="PANTHER" id="PTHR33164">
    <property type="entry name" value="TRANSCRIPTIONAL REGULATOR, MARR FAMILY"/>
    <property type="match status" value="1"/>
</dbReference>
<dbReference type="InterPro" id="IPR023187">
    <property type="entry name" value="Tscrpt_reg_MarR-type_CS"/>
</dbReference>
<reference evidence="6" key="1">
    <citation type="submission" date="2016-10" db="EMBL/GenBank/DDBJ databases">
        <authorList>
            <person name="Varghese N."/>
            <person name="Submissions S."/>
        </authorList>
    </citation>
    <scope>NUCLEOTIDE SEQUENCE [LARGE SCALE GENOMIC DNA]</scope>
    <source>
        <strain evidence="6">CGMCC 4.5579</strain>
    </source>
</reference>
<organism evidence="5 6">
    <name type="scientific">Amycolatopsis arida</name>
    <dbReference type="NCBI Taxonomy" id="587909"/>
    <lineage>
        <taxon>Bacteria</taxon>
        <taxon>Bacillati</taxon>
        <taxon>Actinomycetota</taxon>
        <taxon>Actinomycetes</taxon>
        <taxon>Pseudonocardiales</taxon>
        <taxon>Pseudonocardiaceae</taxon>
        <taxon>Amycolatopsis</taxon>
    </lineage>
</organism>
<dbReference type="PRINTS" id="PR00598">
    <property type="entry name" value="HTHMARR"/>
</dbReference>
<evidence type="ECO:0000256" key="1">
    <source>
        <dbReference type="ARBA" id="ARBA00023015"/>
    </source>
</evidence>
<dbReference type="PROSITE" id="PS50995">
    <property type="entry name" value="HTH_MARR_2"/>
    <property type="match status" value="1"/>
</dbReference>
<dbReference type="SMART" id="SM00347">
    <property type="entry name" value="HTH_MARR"/>
    <property type="match status" value="1"/>
</dbReference>
<evidence type="ECO:0000256" key="3">
    <source>
        <dbReference type="ARBA" id="ARBA00023163"/>
    </source>
</evidence>
<dbReference type="Proteomes" id="UP000198727">
    <property type="component" value="Unassembled WGS sequence"/>
</dbReference>
<dbReference type="InterPro" id="IPR036388">
    <property type="entry name" value="WH-like_DNA-bd_sf"/>
</dbReference>
<dbReference type="Gene3D" id="1.10.10.10">
    <property type="entry name" value="Winged helix-like DNA-binding domain superfamily/Winged helix DNA-binding domain"/>
    <property type="match status" value="1"/>
</dbReference>
<keyword evidence="1" id="KW-0805">Transcription regulation</keyword>
<dbReference type="PANTHER" id="PTHR33164:SF99">
    <property type="entry name" value="MARR FAMILY REGULATORY PROTEIN"/>
    <property type="match status" value="1"/>
</dbReference>
<dbReference type="InterPro" id="IPR036390">
    <property type="entry name" value="WH_DNA-bd_sf"/>
</dbReference>
<keyword evidence="3" id="KW-0804">Transcription</keyword>
<name>A0A1I5WIG0_9PSEU</name>
<dbReference type="STRING" id="587909.SAMN05421810_105132"/>
<dbReference type="GO" id="GO:0003677">
    <property type="term" value="F:DNA binding"/>
    <property type="evidence" value="ECO:0007669"/>
    <property type="project" value="UniProtKB-KW"/>
</dbReference>
<protein>
    <submittedName>
        <fullName evidence="5">DNA-binding transcriptional regulator, MarR family</fullName>
    </submittedName>
</protein>
<dbReference type="SUPFAM" id="SSF46785">
    <property type="entry name" value="Winged helix' DNA-binding domain"/>
    <property type="match status" value="1"/>
</dbReference>
<feature type="domain" description="HTH marR-type" evidence="4">
    <location>
        <begin position="30"/>
        <end position="149"/>
    </location>
</feature>
<dbReference type="Pfam" id="PF12802">
    <property type="entry name" value="MarR_2"/>
    <property type="match status" value="1"/>
</dbReference>
<dbReference type="PROSITE" id="PS01117">
    <property type="entry name" value="HTH_MARR_1"/>
    <property type="match status" value="1"/>
</dbReference>
<sequence length="149" mass="17057">MQVHLMPTHLTRLHKMSLHVRVLRVSNVAEHELVAEWRELLARHATVCGALEAELRQRHGIGVSEFEALEWLACRERGKCRGSELTEAVHLSQSAASRLIARMEKDGLVQRAMCEMDRRGIFVALTEAGWRRYREAKETHRAVLAATLR</sequence>
<keyword evidence="6" id="KW-1185">Reference proteome</keyword>
<gene>
    <name evidence="5" type="ORF">SAMN05421810_105132</name>
</gene>
<evidence type="ECO:0000259" key="4">
    <source>
        <dbReference type="PROSITE" id="PS50995"/>
    </source>
</evidence>
<evidence type="ECO:0000256" key="2">
    <source>
        <dbReference type="ARBA" id="ARBA00023125"/>
    </source>
</evidence>
<proteinExistence type="predicted"/>
<dbReference type="GO" id="GO:0006950">
    <property type="term" value="P:response to stress"/>
    <property type="evidence" value="ECO:0007669"/>
    <property type="project" value="TreeGrafter"/>
</dbReference>
<keyword evidence="2 5" id="KW-0238">DNA-binding</keyword>
<dbReference type="AlphaFoldDB" id="A0A1I5WIG0"/>
<dbReference type="InterPro" id="IPR000835">
    <property type="entry name" value="HTH_MarR-typ"/>
</dbReference>
<accession>A0A1I5WIG0</accession>
<dbReference type="GO" id="GO:0003700">
    <property type="term" value="F:DNA-binding transcription factor activity"/>
    <property type="evidence" value="ECO:0007669"/>
    <property type="project" value="InterPro"/>
</dbReference>
<dbReference type="InterPro" id="IPR039422">
    <property type="entry name" value="MarR/SlyA-like"/>
</dbReference>
<dbReference type="EMBL" id="FOWW01000005">
    <property type="protein sequence ID" value="SFQ19623.1"/>
    <property type="molecule type" value="Genomic_DNA"/>
</dbReference>
<evidence type="ECO:0000313" key="5">
    <source>
        <dbReference type="EMBL" id="SFQ19623.1"/>
    </source>
</evidence>
<evidence type="ECO:0000313" key="6">
    <source>
        <dbReference type="Proteomes" id="UP000198727"/>
    </source>
</evidence>